<accession>X6LFA6</accession>
<keyword evidence="3" id="KW-1185">Reference proteome</keyword>
<evidence type="ECO:0008006" key="4">
    <source>
        <dbReference type="Google" id="ProtNLM"/>
    </source>
</evidence>
<protein>
    <recommendedName>
        <fullName evidence="4">Midasin</fullName>
    </recommendedName>
</protein>
<dbReference type="GO" id="GO:0016887">
    <property type="term" value="F:ATP hydrolysis activity"/>
    <property type="evidence" value="ECO:0007669"/>
    <property type="project" value="InterPro"/>
</dbReference>
<name>X6LFA6_RETFI</name>
<dbReference type="InterPro" id="IPR027417">
    <property type="entry name" value="P-loop_NTPase"/>
</dbReference>
<dbReference type="PANTHER" id="PTHR22605:SF1">
    <property type="entry name" value="RZ-TYPE DOMAIN-CONTAINING PROTEIN"/>
    <property type="match status" value="1"/>
</dbReference>
<dbReference type="GO" id="GO:0004842">
    <property type="term" value="F:ubiquitin-protein transferase activity"/>
    <property type="evidence" value="ECO:0007669"/>
    <property type="project" value="InterPro"/>
</dbReference>
<keyword evidence="1" id="KW-0175">Coiled coil</keyword>
<proteinExistence type="predicted"/>
<feature type="coiled-coil region" evidence="1">
    <location>
        <begin position="113"/>
        <end position="181"/>
    </location>
</feature>
<dbReference type="Proteomes" id="UP000023152">
    <property type="component" value="Unassembled WGS sequence"/>
</dbReference>
<dbReference type="PANTHER" id="PTHR22605">
    <property type="entry name" value="RZ-TYPE DOMAIN-CONTAINING PROTEIN"/>
    <property type="match status" value="1"/>
</dbReference>
<comment type="caution">
    <text evidence="2">The sequence shown here is derived from an EMBL/GenBank/DDBJ whole genome shotgun (WGS) entry which is preliminary data.</text>
</comment>
<evidence type="ECO:0000256" key="1">
    <source>
        <dbReference type="SAM" id="Coils"/>
    </source>
</evidence>
<dbReference type="EMBL" id="ASPP01044068">
    <property type="protein sequence ID" value="ETN99389.1"/>
    <property type="molecule type" value="Genomic_DNA"/>
</dbReference>
<dbReference type="Gene3D" id="3.40.50.300">
    <property type="entry name" value="P-loop containing nucleotide triphosphate hydrolases"/>
    <property type="match status" value="1"/>
</dbReference>
<dbReference type="SUPFAM" id="SSF52540">
    <property type="entry name" value="P-loop containing nucleoside triphosphate hydrolases"/>
    <property type="match status" value="1"/>
</dbReference>
<organism evidence="2 3">
    <name type="scientific">Reticulomyxa filosa</name>
    <dbReference type="NCBI Taxonomy" id="46433"/>
    <lineage>
        <taxon>Eukaryota</taxon>
        <taxon>Sar</taxon>
        <taxon>Rhizaria</taxon>
        <taxon>Retaria</taxon>
        <taxon>Foraminifera</taxon>
        <taxon>Monothalamids</taxon>
        <taxon>Reticulomyxidae</taxon>
        <taxon>Reticulomyxa</taxon>
    </lineage>
</organism>
<feature type="non-terminal residue" evidence="2">
    <location>
        <position position="248"/>
    </location>
</feature>
<dbReference type="AlphaFoldDB" id="X6LFA6"/>
<evidence type="ECO:0000313" key="3">
    <source>
        <dbReference type="Proteomes" id="UP000023152"/>
    </source>
</evidence>
<dbReference type="InterPro" id="IPR031248">
    <property type="entry name" value="RNF213"/>
</dbReference>
<gene>
    <name evidence="2" type="ORF">RFI_38091</name>
</gene>
<sequence length="248" mass="29156">MHQRSFFKYLYQQFPLFNRSPLNKTTFKLEYNIIKSMINMAKILCCRQYDHIQLSSKEKCEGIESSGEEEFLLYKKWGTLGEGCFFFFQDENLKRQKDLFSFDVFVMFSFFVKESNIEEKKELLSQLEKEKKLRVLLQVLGTPKQGTMNIYKKVEKEEKIEEEKLEEEEKVEEKKDALADAKTGNLHDQIVDKLCNNKKWSNYVLTLDNFLKMIAICMKIRTDTPIILMGETGCGKTSLIKFLAHAAN</sequence>
<evidence type="ECO:0000313" key="2">
    <source>
        <dbReference type="EMBL" id="ETN99389.1"/>
    </source>
</evidence>
<reference evidence="2 3" key="1">
    <citation type="journal article" date="2013" name="Curr. Biol.">
        <title>The Genome of the Foraminiferan Reticulomyxa filosa.</title>
        <authorList>
            <person name="Glockner G."/>
            <person name="Hulsmann N."/>
            <person name="Schleicher M."/>
            <person name="Noegel A.A."/>
            <person name="Eichinger L."/>
            <person name="Gallinger C."/>
            <person name="Pawlowski J."/>
            <person name="Sierra R."/>
            <person name="Euteneuer U."/>
            <person name="Pillet L."/>
            <person name="Moustafa A."/>
            <person name="Platzer M."/>
            <person name="Groth M."/>
            <person name="Szafranski K."/>
            <person name="Schliwa M."/>
        </authorList>
    </citation>
    <scope>NUCLEOTIDE SEQUENCE [LARGE SCALE GENOMIC DNA]</scope>
</reference>